<dbReference type="GO" id="GO:0005886">
    <property type="term" value="C:plasma membrane"/>
    <property type="evidence" value="ECO:0007669"/>
    <property type="project" value="TreeGrafter"/>
</dbReference>
<evidence type="ECO:0000256" key="2">
    <source>
        <dbReference type="ARBA" id="ARBA00022448"/>
    </source>
</evidence>
<reference evidence="12" key="1">
    <citation type="submission" date="2020-11" db="EMBL/GenBank/DDBJ databases">
        <authorList>
            <person name="Tran Van P."/>
        </authorList>
    </citation>
    <scope>NUCLEOTIDE SEQUENCE</scope>
</reference>
<keyword evidence="7 8" id="KW-0407">Ion channel</keyword>
<feature type="domain" description="Potassium channel" evidence="11">
    <location>
        <begin position="372"/>
        <end position="454"/>
    </location>
</feature>
<dbReference type="InterPro" id="IPR003280">
    <property type="entry name" value="2pore_dom_K_chnl"/>
</dbReference>
<feature type="region of interest" description="Disordered" evidence="9">
    <location>
        <begin position="271"/>
        <end position="292"/>
    </location>
</feature>
<evidence type="ECO:0000256" key="1">
    <source>
        <dbReference type="ARBA" id="ARBA00004141"/>
    </source>
</evidence>
<dbReference type="GO" id="GO:0022841">
    <property type="term" value="F:potassium ion leak channel activity"/>
    <property type="evidence" value="ECO:0007669"/>
    <property type="project" value="TreeGrafter"/>
</dbReference>
<sequence length="476" mass="53894">MAVTGRKHLTRCGKCCYYCRQVSTFLFSHIGLCTLLIGYALMGAFTFQALELKHEEKQRLEMLMIREHMIQQLWNITQESRVLSQHEWTVAAKDTLQHFEKTLLEAVLRKGYDGSDDVNRKSSQWSFSGSLLYSIIVITTIGYGNIAPRTDWGKVVTILYAIIGIPLMLFCLSSIGHAMAHSFKFIYWKCLCYLCVAPKRHRRPQQKRKSFRRRRLQASQQMELQSMSSPHGRRRGHSSYGGFNNHWRPNRFNDSTPIICNKYALNDEIMESTSRFPGPPPTPSPTATPPSFQTLMNASLTQQPAPKHTMNSVRFFGDGPQSVLNDQTVMAYQPPMRGPLETSGDSSDESEESDDERESTRKSIPITVCLTLVISYICGGAWFFSNSEDWTFLDASYFCFVTLSTIGFGDLVPGRTVLSHPADGQMTLAICALYLLFGMALLAMSLNLVKEKVTKSVRFIGHRIGILVSDDDDYDF</sequence>
<dbReference type="GO" id="GO:0015271">
    <property type="term" value="F:outward rectifier potassium channel activity"/>
    <property type="evidence" value="ECO:0007669"/>
    <property type="project" value="TreeGrafter"/>
</dbReference>
<keyword evidence="5 8" id="KW-0406">Ion transport</keyword>
<feature type="compositionally biased region" description="Pro residues" evidence="9">
    <location>
        <begin position="277"/>
        <end position="288"/>
    </location>
</feature>
<evidence type="ECO:0000256" key="4">
    <source>
        <dbReference type="ARBA" id="ARBA00022989"/>
    </source>
</evidence>
<feature type="compositionally biased region" description="Acidic residues" evidence="9">
    <location>
        <begin position="346"/>
        <end position="357"/>
    </location>
</feature>
<comment type="similarity">
    <text evidence="8">Belongs to the two pore domain potassium channel (TC 1.A.1.8) family.</text>
</comment>
<accession>A0A7R9KKZ5</accession>
<keyword evidence="6 10" id="KW-0472">Membrane</keyword>
<dbReference type="EMBL" id="CAJPIZ010001972">
    <property type="protein sequence ID" value="CAG2104348.1"/>
    <property type="molecule type" value="Genomic_DNA"/>
</dbReference>
<protein>
    <recommendedName>
        <fullName evidence="11">Potassium channel domain-containing protein</fullName>
    </recommendedName>
</protein>
<dbReference type="PRINTS" id="PR01333">
    <property type="entry name" value="2POREKCHANEL"/>
</dbReference>
<keyword evidence="3 8" id="KW-0812">Transmembrane</keyword>
<dbReference type="PANTHER" id="PTHR11003">
    <property type="entry name" value="POTASSIUM CHANNEL, SUBFAMILY K"/>
    <property type="match status" value="1"/>
</dbReference>
<dbReference type="GO" id="GO:0030322">
    <property type="term" value="P:stabilization of membrane potential"/>
    <property type="evidence" value="ECO:0007669"/>
    <property type="project" value="TreeGrafter"/>
</dbReference>
<evidence type="ECO:0000313" key="13">
    <source>
        <dbReference type="Proteomes" id="UP000759131"/>
    </source>
</evidence>
<feature type="transmembrane region" description="Helical" evidence="10">
    <location>
        <begin position="125"/>
        <end position="146"/>
    </location>
</feature>
<feature type="transmembrane region" description="Helical" evidence="10">
    <location>
        <begin position="27"/>
        <end position="50"/>
    </location>
</feature>
<dbReference type="AlphaFoldDB" id="A0A7R9KKZ5"/>
<dbReference type="OrthoDB" id="297496at2759"/>
<proteinExistence type="inferred from homology"/>
<dbReference type="SUPFAM" id="SSF81324">
    <property type="entry name" value="Voltage-gated potassium channels"/>
    <property type="match status" value="2"/>
</dbReference>
<evidence type="ECO:0000256" key="10">
    <source>
        <dbReference type="SAM" id="Phobius"/>
    </source>
</evidence>
<feature type="compositionally biased region" description="Basic residues" evidence="9">
    <location>
        <begin position="204"/>
        <end position="216"/>
    </location>
</feature>
<evidence type="ECO:0000256" key="3">
    <source>
        <dbReference type="ARBA" id="ARBA00022692"/>
    </source>
</evidence>
<organism evidence="12">
    <name type="scientific">Medioppia subpectinata</name>
    <dbReference type="NCBI Taxonomy" id="1979941"/>
    <lineage>
        <taxon>Eukaryota</taxon>
        <taxon>Metazoa</taxon>
        <taxon>Ecdysozoa</taxon>
        <taxon>Arthropoda</taxon>
        <taxon>Chelicerata</taxon>
        <taxon>Arachnida</taxon>
        <taxon>Acari</taxon>
        <taxon>Acariformes</taxon>
        <taxon>Sarcoptiformes</taxon>
        <taxon>Oribatida</taxon>
        <taxon>Brachypylina</taxon>
        <taxon>Oppioidea</taxon>
        <taxon>Oppiidae</taxon>
        <taxon>Medioppia</taxon>
    </lineage>
</organism>
<evidence type="ECO:0000256" key="7">
    <source>
        <dbReference type="ARBA" id="ARBA00023303"/>
    </source>
</evidence>
<feature type="compositionally biased region" description="Polar residues" evidence="9">
    <location>
        <begin position="217"/>
        <end position="227"/>
    </location>
</feature>
<dbReference type="Proteomes" id="UP000759131">
    <property type="component" value="Unassembled WGS sequence"/>
</dbReference>
<dbReference type="PANTHER" id="PTHR11003:SF334">
    <property type="entry name" value="FI03418P"/>
    <property type="match status" value="1"/>
</dbReference>
<evidence type="ECO:0000256" key="8">
    <source>
        <dbReference type="RuleBase" id="RU003857"/>
    </source>
</evidence>
<evidence type="ECO:0000259" key="11">
    <source>
        <dbReference type="Pfam" id="PF07885"/>
    </source>
</evidence>
<gene>
    <name evidence="12" type="ORF">OSB1V03_LOCUS4365</name>
</gene>
<evidence type="ECO:0000313" key="12">
    <source>
        <dbReference type="EMBL" id="CAD7623918.1"/>
    </source>
</evidence>
<dbReference type="Gene3D" id="1.10.287.70">
    <property type="match status" value="1"/>
</dbReference>
<evidence type="ECO:0000256" key="9">
    <source>
        <dbReference type="SAM" id="MobiDB-lite"/>
    </source>
</evidence>
<evidence type="ECO:0000256" key="5">
    <source>
        <dbReference type="ARBA" id="ARBA00023065"/>
    </source>
</evidence>
<dbReference type="InterPro" id="IPR013099">
    <property type="entry name" value="K_chnl_dom"/>
</dbReference>
<name>A0A7R9KKZ5_9ACAR</name>
<feature type="region of interest" description="Disordered" evidence="9">
    <location>
        <begin position="333"/>
        <end position="360"/>
    </location>
</feature>
<evidence type="ECO:0000256" key="6">
    <source>
        <dbReference type="ARBA" id="ARBA00023136"/>
    </source>
</evidence>
<feature type="transmembrane region" description="Helical" evidence="10">
    <location>
        <begin position="158"/>
        <end position="179"/>
    </location>
</feature>
<dbReference type="Pfam" id="PF07885">
    <property type="entry name" value="Ion_trans_2"/>
    <property type="match status" value="2"/>
</dbReference>
<comment type="subcellular location">
    <subcellularLocation>
        <location evidence="1">Membrane</location>
        <topology evidence="1">Multi-pass membrane protein</topology>
    </subcellularLocation>
</comment>
<feature type="domain" description="Potassium channel" evidence="11">
    <location>
        <begin position="122"/>
        <end position="179"/>
    </location>
</feature>
<dbReference type="EMBL" id="OC856547">
    <property type="protein sequence ID" value="CAD7623918.1"/>
    <property type="molecule type" value="Genomic_DNA"/>
</dbReference>
<feature type="region of interest" description="Disordered" evidence="9">
    <location>
        <begin position="204"/>
        <end position="242"/>
    </location>
</feature>
<keyword evidence="4 10" id="KW-1133">Transmembrane helix</keyword>
<feature type="transmembrane region" description="Helical" evidence="10">
    <location>
        <begin position="426"/>
        <end position="449"/>
    </location>
</feature>
<feature type="transmembrane region" description="Helical" evidence="10">
    <location>
        <begin position="364"/>
        <end position="384"/>
    </location>
</feature>
<keyword evidence="2 8" id="KW-0813">Transport</keyword>
<keyword evidence="13" id="KW-1185">Reference proteome</keyword>